<feature type="non-terminal residue" evidence="1">
    <location>
        <position position="71"/>
    </location>
</feature>
<evidence type="ECO:0000313" key="2">
    <source>
        <dbReference type="Proteomes" id="UP000789396"/>
    </source>
</evidence>
<protein>
    <submittedName>
        <fullName evidence="1">9578_t:CDS:1</fullName>
    </submittedName>
</protein>
<reference evidence="1" key="1">
    <citation type="submission" date="2021-06" db="EMBL/GenBank/DDBJ databases">
        <authorList>
            <person name="Kallberg Y."/>
            <person name="Tangrot J."/>
            <person name="Rosling A."/>
        </authorList>
    </citation>
    <scope>NUCLEOTIDE SEQUENCE</scope>
    <source>
        <strain evidence="1">IN212</strain>
    </source>
</reference>
<dbReference type="EMBL" id="CAJVPZ010073764">
    <property type="protein sequence ID" value="CAG8802490.1"/>
    <property type="molecule type" value="Genomic_DNA"/>
</dbReference>
<evidence type="ECO:0000313" key="1">
    <source>
        <dbReference type="EMBL" id="CAG8802490.1"/>
    </source>
</evidence>
<keyword evidence="2" id="KW-1185">Reference proteome</keyword>
<gene>
    <name evidence="1" type="ORF">RFULGI_LOCUS17884</name>
</gene>
<dbReference type="AlphaFoldDB" id="A0A9N9PC00"/>
<comment type="caution">
    <text evidence="1">The sequence shown here is derived from an EMBL/GenBank/DDBJ whole genome shotgun (WGS) entry which is preliminary data.</text>
</comment>
<name>A0A9N9PC00_9GLOM</name>
<feature type="non-terminal residue" evidence="1">
    <location>
        <position position="1"/>
    </location>
</feature>
<sequence length="71" mass="8457">KYRERSAESCLACHPAVQDLSESFIKFWNWYRPKYNASYSITCNIVEYFQGAIYSLDEYTRNTFIRLIPTS</sequence>
<proteinExistence type="predicted"/>
<accession>A0A9N9PC00</accession>
<organism evidence="1 2">
    <name type="scientific">Racocetra fulgida</name>
    <dbReference type="NCBI Taxonomy" id="60492"/>
    <lineage>
        <taxon>Eukaryota</taxon>
        <taxon>Fungi</taxon>
        <taxon>Fungi incertae sedis</taxon>
        <taxon>Mucoromycota</taxon>
        <taxon>Glomeromycotina</taxon>
        <taxon>Glomeromycetes</taxon>
        <taxon>Diversisporales</taxon>
        <taxon>Gigasporaceae</taxon>
        <taxon>Racocetra</taxon>
    </lineage>
</organism>
<dbReference type="Proteomes" id="UP000789396">
    <property type="component" value="Unassembled WGS sequence"/>
</dbReference>